<dbReference type="AlphaFoldDB" id="W9Y9E1"/>
<dbReference type="STRING" id="1182542.W9Y9E1"/>
<dbReference type="SUPFAM" id="SSF51556">
    <property type="entry name" value="Metallo-dependent hydrolases"/>
    <property type="match status" value="1"/>
</dbReference>
<dbReference type="SUPFAM" id="SSF51338">
    <property type="entry name" value="Composite domain of metallo-dependent hydrolases"/>
    <property type="match status" value="1"/>
</dbReference>
<dbReference type="InterPro" id="IPR006680">
    <property type="entry name" value="Amidohydro-rel"/>
</dbReference>
<proteinExistence type="predicted"/>
<dbReference type="HOGENOM" id="CLU_012358_11_3_1"/>
<organism evidence="2 3">
    <name type="scientific">Capronia epimyces CBS 606.96</name>
    <dbReference type="NCBI Taxonomy" id="1182542"/>
    <lineage>
        <taxon>Eukaryota</taxon>
        <taxon>Fungi</taxon>
        <taxon>Dikarya</taxon>
        <taxon>Ascomycota</taxon>
        <taxon>Pezizomycotina</taxon>
        <taxon>Eurotiomycetes</taxon>
        <taxon>Chaetothyriomycetidae</taxon>
        <taxon>Chaetothyriales</taxon>
        <taxon>Herpotrichiellaceae</taxon>
        <taxon>Capronia</taxon>
    </lineage>
</organism>
<sequence length="499" mass="54826">MNPSILLKNGTVLLHGDGDVPYPRRTDILIEGNIISQMGTNLAAPSADTKVIDCRDKIVAPGFIDTHNHLWQTQLKGRHANDLLLDYLPKGNMQGYFYTGHDIFWGQLGGALEAIDAGTTCVVDHAHMNYSPETGTNAVSATVSSGIRAFFCYCPTSRVKSWCPLTKDDDLLPPWLLTQLESLAKQSPFGDGRVHIGLAFDWFLMPKQAVVDLFEKARRWGVKLITAHYTKGPYSGDFSPIQILESYGLLASDLIFSHSNAADMRDADLLKRRNAFVSCTPETEMQMALGEPLAFRPEFASQCALGVDCHSNNSSDMMTQMRLALQYARARANQAFLDHGKLPRRLQALVEDAFNLATIQGARAVHMEDKIGTIAPGKLADLVLFATDSPAMICAAQHNPLAAVVMHASVRDVDTVIVDGQIRKENGRLLPCELDPGLVSGSRSGSEQVTWTWADIAAQLLKSQGRVQRENEKVDMTNMLDRVIEAHKVDPNSVVDSIV</sequence>
<dbReference type="InterPro" id="IPR011059">
    <property type="entry name" value="Metal-dep_hydrolase_composite"/>
</dbReference>
<accession>W9Y9E1</accession>
<evidence type="ECO:0000313" key="2">
    <source>
        <dbReference type="EMBL" id="EXJ89452.1"/>
    </source>
</evidence>
<dbReference type="InterPro" id="IPR050287">
    <property type="entry name" value="MTA/SAH_deaminase"/>
</dbReference>
<comment type="caution">
    <text evidence="2">The sequence shown here is derived from an EMBL/GenBank/DDBJ whole genome shotgun (WGS) entry which is preliminary data.</text>
</comment>
<name>W9Y9E1_9EURO</name>
<dbReference type="eggNOG" id="KOG3968">
    <property type="taxonomic scope" value="Eukaryota"/>
</dbReference>
<dbReference type="Proteomes" id="UP000019478">
    <property type="component" value="Unassembled WGS sequence"/>
</dbReference>
<evidence type="ECO:0000313" key="3">
    <source>
        <dbReference type="Proteomes" id="UP000019478"/>
    </source>
</evidence>
<keyword evidence="3" id="KW-1185">Reference proteome</keyword>
<dbReference type="RefSeq" id="XP_007730849.1">
    <property type="nucleotide sequence ID" value="XM_007732659.1"/>
</dbReference>
<dbReference type="Pfam" id="PF01979">
    <property type="entry name" value="Amidohydro_1"/>
    <property type="match status" value="1"/>
</dbReference>
<dbReference type="OrthoDB" id="194468at2759"/>
<feature type="domain" description="Amidohydrolase-related" evidence="1">
    <location>
        <begin position="58"/>
        <end position="422"/>
    </location>
</feature>
<dbReference type="Gene3D" id="2.30.40.10">
    <property type="entry name" value="Urease, subunit C, domain 1"/>
    <property type="match status" value="1"/>
</dbReference>
<dbReference type="InterPro" id="IPR032466">
    <property type="entry name" value="Metal_Hydrolase"/>
</dbReference>
<reference evidence="2 3" key="1">
    <citation type="submission" date="2013-03" db="EMBL/GenBank/DDBJ databases">
        <title>The Genome Sequence of Capronia epimyces CBS 606.96.</title>
        <authorList>
            <consortium name="The Broad Institute Genomics Platform"/>
            <person name="Cuomo C."/>
            <person name="de Hoog S."/>
            <person name="Gorbushina A."/>
            <person name="Walker B."/>
            <person name="Young S.K."/>
            <person name="Zeng Q."/>
            <person name="Gargeya S."/>
            <person name="Fitzgerald M."/>
            <person name="Haas B."/>
            <person name="Abouelleil A."/>
            <person name="Allen A.W."/>
            <person name="Alvarado L."/>
            <person name="Arachchi H.M."/>
            <person name="Berlin A.M."/>
            <person name="Chapman S.B."/>
            <person name="Gainer-Dewar J."/>
            <person name="Goldberg J."/>
            <person name="Griggs A."/>
            <person name="Gujja S."/>
            <person name="Hansen M."/>
            <person name="Howarth C."/>
            <person name="Imamovic A."/>
            <person name="Ireland A."/>
            <person name="Larimer J."/>
            <person name="McCowan C."/>
            <person name="Murphy C."/>
            <person name="Pearson M."/>
            <person name="Poon T.W."/>
            <person name="Priest M."/>
            <person name="Roberts A."/>
            <person name="Saif S."/>
            <person name="Shea T."/>
            <person name="Sisk P."/>
            <person name="Sykes S."/>
            <person name="Wortman J."/>
            <person name="Nusbaum C."/>
            <person name="Birren B."/>
        </authorList>
    </citation>
    <scope>NUCLEOTIDE SEQUENCE [LARGE SCALE GENOMIC DNA]</scope>
    <source>
        <strain evidence="2 3">CBS 606.96</strain>
    </source>
</reference>
<protein>
    <recommendedName>
        <fullName evidence="1">Amidohydrolase-related domain-containing protein</fullName>
    </recommendedName>
</protein>
<dbReference type="GeneID" id="19166649"/>
<dbReference type="EMBL" id="AMGY01000002">
    <property type="protein sequence ID" value="EXJ89452.1"/>
    <property type="molecule type" value="Genomic_DNA"/>
</dbReference>
<gene>
    <name evidence="2" type="ORF">A1O3_02519</name>
</gene>
<dbReference type="Gene3D" id="3.20.20.140">
    <property type="entry name" value="Metal-dependent hydrolases"/>
    <property type="match status" value="1"/>
</dbReference>
<evidence type="ECO:0000259" key="1">
    <source>
        <dbReference type="Pfam" id="PF01979"/>
    </source>
</evidence>
<dbReference type="GO" id="GO:0016810">
    <property type="term" value="F:hydrolase activity, acting on carbon-nitrogen (but not peptide) bonds"/>
    <property type="evidence" value="ECO:0007669"/>
    <property type="project" value="InterPro"/>
</dbReference>
<dbReference type="PANTHER" id="PTHR43794">
    <property type="entry name" value="AMINOHYDROLASE SSNA-RELATED"/>
    <property type="match status" value="1"/>
</dbReference>
<dbReference type="PANTHER" id="PTHR43794:SF5">
    <property type="entry name" value="CHLOROHYDROLASE FAMILY PROTEIN"/>
    <property type="match status" value="1"/>
</dbReference>